<dbReference type="CDD" id="cd00110">
    <property type="entry name" value="LamG"/>
    <property type="match status" value="1"/>
</dbReference>
<dbReference type="InterPro" id="IPR029052">
    <property type="entry name" value="Metallo-depent_PP-like"/>
</dbReference>
<evidence type="ECO:0000259" key="3">
    <source>
        <dbReference type="PROSITE" id="PS50025"/>
    </source>
</evidence>
<keyword evidence="1" id="KW-0732">Signal</keyword>
<protein>
    <submittedName>
        <fullName evidence="4">Cytolysin, a secreted calcineurin-like phosphatase</fullName>
    </submittedName>
</protein>
<keyword evidence="2" id="KW-1015">Disulfide bond</keyword>
<dbReference type="SMART" id="SM00282">
    <property type="entry name" value="LamG"/>
    <property type="match status" value="1"/>
</dbReference>
<sequence length="687" mass="77172">MGFFNPKNNKKRFNHKKLLLTFAYGLVLTMGVGFTNVSVAYNSNDFKMVIMSDPQLRWPKNGNYEQWNQHHTDSIKSLVNGDFAGVIINGDLTGYGNQNSALDRYKHYYENLGVKVWPGLGNHDYGKGKGLPVDDCGAHTNYCALDMVDYLADKIKSLKVGGYDFKRVHNSHIKGSLAYYWDIGNYRFIQLNNYPTYAIHIDGNDFLGNGDEAEIKSSLPWLKGVLKNSGNKKIVINMHELFLHTEFKKNSSGYKKFVNAISPYSRKIAAVFVGHIHAYAGQISSYKEIDLNDGTKVPVFFGGSAQTNKYLKVSFKDDSMTVETINSKYGKKKVVSNSKVTIDHIPNPIHHYPLNWNADDMAGNKHGTVKGAKATLTGKRMAYRFDGDRDYIDLGPGILSGKGDFSLSAWIKTRSLNNQMFLEQRDKKGFNGAYTLSINKGRIKMWTYRGGYKWSVTSPSRKNYADGKWHHVVAVQTGGGGRLYVDGVKVGEDMNGGKLHVNGNLRTYIGGELRDYNRWFNGELDDISIYDRALSNKAVSSLYGIVGSTSSFEIKAKHSGKCLDVVGGKKKDGANIIQYRCHNGNNQRFRMIPNGNRYKIQAKHSNKCVGVAGSNKNDDANVLQWKCLNIDDQRFKLIPRSSGYYQIQAKHSGKCLDVAGANKNRANVIQYRCHNNSNQQWKFTPLN</sequence>
<dbReference type="Pfam" id="PF00652">
    <property type="entry name" value="Ricin_B_lectin"/>
    <property type="match status" value="1"/>
</dbReference>
<dbReference type="SUPFAM" id="SSF49899">
    <property type="entry name" value="Concanavalin A-like lectins/glucanases"/>
    <property type="match status" value="1"/>
</dbReference>
<organism evidence="4">
    <name type="scientific">Candidatus Kentrum sp. TUN</name>
    <dbReference type="NCBI Taxonomy" id="2126343"/>
    <lineage>
        <taxon>Bacteria</taxon>
        <taxon>Pseudomonadati</taxon>
        <taxon>Pseudomonadota</taxon>
        <taxon>Gammaproteobacteria</taxon>
        <taxon>Candidatus Kentrum</taxon>
    </lineage>
</organism>
<dbReference type="InterPro" id="IPR001791">
    <property type="entry name" value="Laminin_G"/>
</dbReference>
<dbReference type="Gene3D" id="2.60.120.200">
    <property type="match status" value="1"/>
</dbReference>
<dbReference type="SMART" id="SM00560">
    <property type="entry name" value="LamGL"/>
    <property type="match status" value="1"/>
</dbReference>
<accession>A0A451AFX8</accession>
<dbReference type="SMART" id="SM00458">
    <property type="entry name" value="RICIN"/>
    <property type="match status" value="1"/>
</dbReference>
<dbReference type="Gene3D" id="2.80.10.50">
    <property type="match status" value="2"/>
</dbReference>
<name>A0A451AFX8_9GAMM</name>
<dbReference type="AlphaFoldDB" id="A0A451AFX8"/>
<dbReference type="Gene3D" id="3.60.21.10">
    <property type="match status" value="1"/>
</dbReference>
<dbReference type="CDD" id="cd23458">
    <property type="entry name" value="beta-trefoil_Ricin_AgaB34-like"/>
    <property type="match status" value="1"/>
</dbReference>
<evidence type="ECO:0000256" key="2">
    <source>
        <dbReference type="ARBA" id="ARBA00023157"/>
    </source>
</evidence>
<gene>
    <name evidence="4" type="ORF">BECKTUN1418D_GA0071000_12961</name>
</gene>
<feature type="domain" description="Laminin G" evidence="3">
    <location>
        <begin position="381"/>
        <end position="562"/>
    </location>
</feature>
<dbReference type="InterPro" id="IPR035992">
    <property type="entry name" value="Ricin_B-like_lectins"/>
</dbReference>
<dbReference type="Pfam" id="PF13385">
    <property type="entry name" value="Laminin_G_3"/>
    <property type="match status" value="1"/>
</dbReference>
<evidence type="ECO:0000313" key="4">
    <source>
        <dbReference type="EMBL" id="VFK64864.1"/>
    </source>
</evidence>
<proteinExistence type="predicted"/>
<dbReference type="PROSITE" id="PS50231">
    <property type="entry name" value="RICIN_B_LECTIN"/>
    <property type="match status" value="1"/>
</dbReference>
<evidence type="ECO:0000256" key="1">
    <source>
        <dbReference type="ARBA" id="ARBA00022729"/>
    </source>
</evidence>
<dbReference type="SUPFAM" id="SSF50370">
    <property type="entry name" value="Ricin B-like lectins"/>
    <property type="match status" value="1"/>
</dbReference>
<reference evidence="4" key="1">
    <citation type="submission" date="2019-02" db="EMBL/GenBank/DDBJ databases">
        <authorList>
            <person name="Gruber-Vodicka R. H."/>
            <person name="Seah K. B. B."/>
        </authorList>
    </citation>
    <scope>NUCLEOTIDE SEQUENCE</scope>
    <source>
        <strain evidence="4">BECK_BY1</strain>
    </source>
</reference>
<dbReference type="SUPFAM" id="SSF56300">
    <property type="entry name" value="Metallo-dependent phosphatases"/>
    <property type="match status" value="1"/>
</dbReference>
<dbReference type="InterPro" id="IPR006558">
    <property type="entry name" value="LamG-like"/>
</dbReference>
<dbReference type="InterPro" id="IPR013320">
    <property type="entry name" value="ConA-like_dom_sf"/>
</dbReference>
<dbReference type="InterPro" id="IPR000772">
    <property type="entry name" value="Ricin_B_lectin"/>
</dbReference>
<dbReference type="EMBL" id="CAADFX010000296">
    <property type="protein sequence ID" value="VFK64864.1"/>
    <property type="molecule type" value="Genomic_DNA"/>
</dbReference>
<dbReference type="PROSITE" id="PS50025">
    <property type="entry name" value="LAM_G_DOMAIN"/>
    <property type="match status" value="1"/>
</dbReference>